<accession>A0A378YBE2</accession>
<dbReference type="AlphaFoldDB" id="A0A378YBE2"/>
<keyword evidence="13" id="KW-1185">Reference proteome</keyword>
<evidence type="ECO:0000256" key="2">
    <source>
        <dbReference type="ARBA" id="ARBA00012438"/>
    </source>
</evidence>
<dbReference type="Gene3D" id="1.20.5.1930">
    <property type="match status" value="1"/>
</dbReference>
<dbReference type="InterPro" id="IPR036890">
    <property type="entry name" value="HATPase_C_sf"/>
</dbReference>
<dbReference type="Gene3D" id="3.30.565.10">
    <property type="entry name" value="Histidine kinase-like ATPase, C-terminal domain"/>
    <property type="match status" value="1"/>
</dbReference>
<dbReference type="PANTHER" id="PTHR24421:SF10">
    <property type="entry name" value="NITRATE_NITRITE SENSOR PROTEIN NARQ"/>
    <property type="match status" value="1"/>
</dbReference>
<dbReference type="Pfam" id="PF02518">
    <property type="entry name" value="HATPase_c"/>
    <property type="match status" value="1"/>
</dbReference>
<protein>
    <recommendedName>
        <fullName evidence="2">histidine kinase</fullName>
        <ecNumber evidence="2">2.7.13.3</ecNumber>
    </recommendedName>
</protein>
<dbReference type="GO" id="GO:0000155">
    <property type="term" value="F:phosphorelay sensor kinase activity"/>
    <property type="evidence" value="ECO:0007669"/>
    <property type="project" value="InterPro"/>
</dbReference>
<evidence type="ECO:0000256" key="10">
    <source>
        <dbReference type="SAM" id="Phobius"/>
    </source>
</evidence>
<dbReference type="Pfam" id="PF07730">
    <property type="entry name" value="HisKA_3"/>
    <property type="match status" value="1"/>
</dbReference>
<keyword evidence="10" id="KW-0472">Membrane</keyword>
<keyword evidence="3" id="KW-0597">Phosphoprotein</keyword>
<dbReference type="EMBL" id="UGRY01000002">
    <property type="protein sequence ID" value="SUA74043.1"/>
    <property type="molecule type" value="Genomic_DNA"/>
</dbReference>
<dbReference type="GO" id="GO:0005524">
    <property type="term" value="F:ATP binding"/>
    <property type="evidence" value="ECO:0007669"/>
    <property type="project" value="UniProtKB-KW"/>
</dbReference>
<dbReference type="CDD" id="cd16917">
    <property type="entry name" value="HATPase_UhpB-NarQ-NarX-like"/>
    <property type="match status" value="1"/>
</dbReference>
<evidence type="ECO:0000256" key="5">
    <source>
        <dbReference type="ARBA" id="ARBA00022741"/>
    </source>
</evidence>
<evidence type="ECO:0000256" key="4">
    <source>
        <dbReference type="ARBA" id="ARBA00022679"/>
    </source>
</evidence>
<dbReference type="InterPro" id="IPR011712">
    <property type="entry name" value="Sig_transdc_His_kin_sub3_dim/P"/>
</dbReference>
<dbReference type="SUPFAM" id="SSF55874">
    <property type="entry name" value="ATPase domain of HSP90 chaperone/DNA topoisomerase II/histidine kinase"/>
    <property type="match status" value="1"/>
</dbReference>
<evidence type="ECO:0000313" key="12">
    <source>
        <dbReference type="EMBL" id="SUA74043.1"/>
    </source>
</evidence>
<feature type="region of interest" description="Disordered" evidence="9">
    <location>
        <begin position="1"/>
        <end position="46"/>
    </location>
</feature>
<dbReference type="STRING" id="1406858.GCA_000710895_03475"/>
<evidence type="ECO:0000313" key="13">
    <source>
        <dbReference type="Proteomes" id="UP000255467"/>
    </source>
</evidence>
<evidence type="ECO:0000256" key="3">
    <source>
        <dbReference type="ARBA" id="ARBA00022553"/>
    </source>
</evidence>
<feature type="transmembrane region" description="Helical" evidence="10">
    <location>
        <begin position="225"/>
        <end position="243"/>
    </location>
</feature>
<feature type="transmembrane region" description="Helical" evidence="10">
    <location>
        <begin position="67"/>
        <end position="86"/>
    </location>
</feature>
<evidence type="ECO:0000256" key="7">
    <source>
        <dbReference type="ARBA" id="ARBA00022840"/>
    </source>
</evidence>
<dbReference type="EC" id="2.7.13.3" evidence="2"/>
<dbReference type="GO" id="GO:0016020">
    <property type="term" value="C:membrane"/>
    <property type="evidence" value="ECO:0007669"/>
    <property type="project" value="InterPro"/>
</dbReference>
<dbReference type="InterPro" id="IPR003594">
    <property type="entry name" value="HATPase_dom"/>
</dbReference>
<keyword evidence="4 12" id="KW-0808">Transferase</keyword>
<dbReference type="InterPro" id="IPR050482">
    <property type="entry name" value="Sensor_HK_TwoCompSys"/>
</dbReference>
<dbReference type="PANTHER" id="PTHR24421">
    <property type="entry name" value="NITRATE/NITRITE SENSOR PROTEIN NARX-RELATED"/>
    <property type="match status" value="1"/>
</dbReference>
<feature type="compositionally biased region" description="Pro residues" evidence="9">
    <location>
        <begin position="33"/>
        <end position="46"/>
    </location>
</feature>
<feature type="transmembrane region" description="Helical" evidence="10">
    <location>
        <begin position="92"/>
        <end position="110"/>
    </location>
</feature>
<proteinExistence type="predicted"/>
<dbReference type="InterPro" id="IPR025828">
    <property type="entry name" value="Put_sensor_dom"/>
</dbReference>
<dbReference type="Proteomes" id="UP000255467">
    <property type="component" value="Unassembled WGS sequence"/>
</dbReference>
<keyword evidence="7" id="KW-0067">ATP-binding</keyword>
<reference evidence="12 13" key="1">
    <citation type="submission" date="2018-06" db="EMBL/GenBank/DDBJ databases">
        <authorList>
            <consortium name="Pathogen Informatics"/>
            <person name="Doyle S."/>
        </authorList>
    </citation>
    <scope>NUCLEOTIDE SEQUENCE [LARGE SCALE GENOMIC DNA]</scope>
    <source>
        <strain evidence="12 13">NCTC1934</strain>
    </source>
</reference>
<keyword evidence="8" id="KW-0902">Two-component regulatory system</keyword>
<evidence type="ECO:0000256" key="6">
    <source>
        <dbReference type="ARBA" id="ARBA00022777"/>
    </source>
</evidence>
<evidence type="ECO:0000256" key="1">
    <source>
        <dbReference type="ARBA" id="ARBA00000085"/>
    </source>
</evidence>
<gene>
    <name evidence="12" type="primary">narX_3</name>
    <name evidence="12" type="ORF">NCTC1934_01382</name>
</gene>
<feature type="domain" description="Histidine kinase/HSP90-like ATPase" evidence="11">
    <location>
        <begin position="382"/>
        <end position="481"/>
    </location>
</feature>
<sequence length="483" mass="51883">MEFRVSAIVSRARADDDETMTEMPAEPTLVLPKPGPEPSEPAPERTGPPPWLVFLRAPFTARTWKEFAYLLVAMVLGGIATLYLVFAIGGGLYLSIFVLGIPILAAVLLGGRLWGRVYRAVVGTLLDTRLPEPPPFAPRPGFFGWLRGAFTDRTSWRALLFLLAQAVLGVAVGYVVLVVGVMSVFVVLSPIFWVIDHPINVDENGVEHHSLAQFGDFYVETWPRVIGFALLGVVACLLMPWVMRGVCWLHRLLAVLLLTPTARDRQLAELQASRRAAVEDSAATLRRLERDLHDGTQARLVSIAMALARAEERMAAGGDPTELIAQARSGSKEALTELRELVRGIHPPALELGLEPALETLVARCALPVELRVLLPVRPDPALEAIAYFSVAELLTNVVKHAGATQIWVSVLPQGAERFAISVRDNGVGGVLQPAVGTGDTGVGGGLSGLAARARTVDGELAVDSPPGGPTVVTVLLPLTVPR</sequence>
<organism evidence="12 13">
    <name type="scientific">Nocardia otitidiscaviarum</name>
    <dbReference type="NCBI Taxonomy" id="1823"/>
    <lineage>
        <taxon>Bacteria</taxon>
        <taxon>Bacillati</taxon>
        <taxon>Actinomycetota</taxon>
        <taxon>Actinomycetes</taxon>
        <taxon>Mycobacteriales</taxon>
        <taxon>Nocardiaceae</taxon>
        <taxon>Nocardia</taxon>
    </lineage>
</organism>
<dbReference type="GO" id="GO:0046983">
    <property type="term" value="F:protein dimerization activity"/>
    <property type="evidence" value="ECO:0007669"/>
    <property type="project" value="InterPro"/>
</dbReference>
<feature type="transmembrane region" description="Helical" evidence="10">
    <location>
        <begin position="160"/>
        <end position="193"/>
    </location>
</feature>
<dbReference type="SMART" id="SM00387">
    <property type="entry name" value="HATPase_c"/>
    <property type="match status" value="1"/>
</dbReference>
<keyword evidence="10" id="KW-0812">Transmembrane</keyword>
<keyword evidence="5" id="KW-0547">Nucleotide-binding</keyword>
<comment type="catalytic activity">
    <reaction evidence="1">
        <text>ATP + protein L-histidine = ADP + protein N-phospho-L-histidine.</text>
        <dbReference type="EC" id="2.7.13.3"/>
    </reaction>
</comment>
<evidence type="ECO:0000256" key="9">
    <source>
        <dbReference type="SAM" id="MobiDB-lite"/>
    </source>
</evidence>
<keyword evidence="6" id="KW-0418">Kinase</keyword>
<name>A0A378YBE2_9NOCA</name>
<dbReference type="Pfam" id="PF13796">
    <property type="entry name" value="Sensor"/>
    <property type="match status" value="1"/>
</dbReference>
<keyword evidence="10" id="KW-1133">Transmembrane helix</keyword>
<evidence type="ECO:0000259" key="11">
    <source>
        <dbReference type="SMART" id="SM00387"/>
    </source>
</evidence>
<evidence type="ECO:0000256" key="8">
    <source>
        <dbReference type="ARBA" id="ARBA00023012"/>
    </source>
</evidence>